<dbReference type="GO" id="GO:0004659">
    <property type="term" value="F:prenyltransferase activity"/>
    <property type="evidence" value="ECO:0007669"/>
    <property type="project" value="InterPro"/>
</dbReference>
<dbReference type="AlphaFoldDB" id="A0A024U4S8"/>
<dbReference type="VEuPathDB" id="FungiDB:H310_06837"/>
<comment type="cofactor">
    <cofactor evidence="1">
        <name>Mg(2+)</name>
        <dbReference type="ChEBI" id="CHEBI:18420"/>
    </cofactor>
</comment>
<evidence type="ECO:0000256" key="3">
    <source>
        <dbReference type="ARBA" id="ARBA00022679"/>
    </source>
</evidence>
<evidence type="ECO:0000256" key="4">
    <source>
        <dbReference type="ARBA" id="ARBA00022723"/>
    </source>
</evidence>
<dbReference type="PANTHER" id="PTHR12001:SF69">
    <property type="entry name" value="ALL TRANS-POLYPRENYL-DIPHOSPHATE SYNTHASE PDSS1"/>
    <property type="match status" value="1"/>
</dbReference>
<dbReference type="CDD" id="cd00685">
    <property type="entry name" value="Trans_IPPS_HT"/>
    <property type="match status" value="1"/>
</dbReference>
<evidence type="ECO:0000313" key="8">
    <source>
        <dbReference type="EMBL" id="ETW01259.1"/>
    </source>
</evidence>
<dbReference type="SUPFAM" id="SSF48576">
    <property type="entry name" value="Terpenoid synthases"/>
    <property type="match status" value="1"/>
</dbReference>
<organism evidence="8">
    <name type="scientific">Aphanomyces invadans</name>
    <dbReference type="NCBI Taxonomy" id="157072"/>
    <lineage>
        <taxon>Eukaryota</taxon>
        <taxon>Sar</taxon>
        <taxon>Stramenopiles</taxon>
        <taxon>Oomycota</taxon>
        <taxon>Saprolegniomycetes</taxon>
        <taxon>Saprolegniales</taxon>
        <taxon>Verrucalvaceae</taxon>
        <taxon>Aphanomyces</taxon>
    </lineage>
</organism>
<evidence type="ECO:0000256" key="5">
    <source>
        <dbReference type="ARBA" id="ARBA00022842"/>
    </source>
</evidence>
<comment type="similarity">
    <text evidence="2 7">Belongs to the FPP/GGPP synthase family.</text>
</comment>
<accession>A0A024U4S8</accession>
<dbReference type="GO" id="GO:0006744">
    <property type="term" value="P:ubiquinone biosynthetic process"/>
    <property type="evidence" value="ECO:0007669"/>
    <property type="project" value="TreeGrafter"/>
</dbReference>
<gene>
    <name evidence="8" type="ORF">H310_06837</name>
</gene>
<evidence type="ECO:0000256" key="7">
    <source>
        <dbReference type="RuleBase" id="RU004466"/>
    </source>
</evidence>
<dbReference type="Gene3D" id="1.10.600.10">
    <property type="entry name" value="Farnesyl Diphosphate Synthase"/>
    <property type="match status" value="1"/>
</dbReference>
<dbReference type="Pfam" id="PF00348">
    <property type="entry name" value="polyprenyl_synt"/>
    <property type="match status" value="1"/>
</dbReference>
<dbReference type="RefSeq" id="XP_008870257.1">
    <property type="nucleotide sequence ID" value="XM_008872035.1"/>
</dbReference>
<keyword evidence="4" id="KW-0479">Metal-binding</keyword>
<proteinExistence type="inferred from homology"/>
<evidence type="ECO:0000256" key="1">
    <source>
        <dbReference type="ARBA" id="ARBA00001946"/>
    </source>
</evidence>
<reference evidence="8" key="1">
    <citation type="submission" date="2013-12" db="EMBL/GenBank/DDBJ databases">
        <title>The Genome Sequence of Aphanomyces invadans NJM9701.</title>
        <authorList>
            <consortium name="The Broad Institute Genomics Platform"/>
            <person name="Russ C."/>
            <person name="Tyler B."/>
            <person name="van West P."/>
            <person name="Dieguez-Uribeondo J."/>
            <person name="Young S.K."/>
            <person name="Zeng Q."/>
            <person name="Gargeya S."/>
            <person name="Fitzgerald M."/>
            <person name="Abouelleil A."/>
            <person name="Alvarado L."/>
            <person name="Chapman S.B."/>
            <person name="Gainer-Dewar J."/>
            <person name="Goldberg J."/>
            <person name="Griggs A."/>
            <person name="Gujja S."/>
            <person name="Hansen M."/>
            <person name="Howarth C."/>
            <person name="Imamovic A."/>
            <person name="Ireland A."/>
            <person name="Larimer J."/>
            <person name="McCowan C."/>
            <person name="Murphy C."/>
            <person name="Pearson M."/>
            <person name="Poon T.W."/>
            <person name="Priest M."/>
            <person name="Roberts A."/>
            <person name="Saif S."/>
            <person name="Shea T."/>
            <person name="Sykes S."/>
            <person name="Wortman J."/>
            <person name="Nusbaum C."/>
            <person name="Birren B."/>
        </authorList>
    </citation>
    <scope>NUCLEOTIDE SEQUENCE [LARGE SCALE GENOMIC DNA]</scope>
    <source>
        <strain evidence="8">NJM9701</strain>
    </source>
</reference>
<dbReference type="EMBL" id="KI913963">
    <property type="protein sequence ID" value="ETW01259.1"/>
    <property type="molecule type" value="Genomic_DNA"/>
</dbReference>
<dbReference type="GO" id="GO:0008299">
    <property type="term" value="P:isoprenoid biosynthetic process"/>
    <property type="evidence" value="ECO:0007669"/>
    <property type="project" value="UniProtKB-KW"/>
</dbReference>
<dbReference type="GeneID" id="20083887"/>
<keyword evidence="6" id="KW-0414">Isoprene biosynthesis</keyword>
<dbReference type="OrthoDB" id="9927103at2759"/>
<keyword evidence="5" id="KW-0460">Magnesium</keyword>
<sequence>MQRFLRSGSSIRNFSSLQTTAMKRVVGSLQQSVDIEGNTNLWLSAGAVDEPTLSILDPSPGFTAAMRERSFNLVDNFDLPINGSHSTQHIRQPMNVDPFALVKDSIVSVSANIKMILGSDHPVLEAVAKYFFENDGGKKIRPTMILLLSQAAEADRLAGQSTFPKSAEYIAASQQRLAEITEMIHTASLLHDDVIDEADTRRGMQSVNKVFGSKLSILAGDFLLARSSICLARLRSLEAVELMSTAIEHLVKGEVMQMRHADKSGAISPFEYYLRKNYYKTGSLMANSCKASLVLGDHTDRVCELGFAYGRHLGLAFQLIDDVLDYSGQNTGKPMLADLKAGLATAPVLLAQEEFPVLKELVARKFSSEGDIELAADLVEKSVGLQKSKDLAIAQAELACQAAHQFSPSPARDALVKLAQLVITRTK</sequence>
<dbReference type="STRING" id="157072.A0A024U4S8"/>
<dbReference type="PROSITE" id="PS00444">
    <property type="entry name" value="POLYPRENYL_SYNTHASE_2"/>
    <property type="match status" value="1"/>
</dbReference>
<evidence type="ECO:0000256" key="6">
    <source>
        <dbReference type="ARBA" id="ARBA00023229"/>
    </source>
</evidence>
<protein>
    <submittedName>
        <fullName evidence="8">Solanesyl diphosphate synthase</fullName>
    </submittedName>
</protein>
<dbReference type="InterPro" id="IPR033749">
    <property type="entry name" value="Polyprenyl_synt_CS"/>
</dbReference>
<dbReference type="PANTHER" id="PTHR12001">
    <property type="entry name" value="GERANYLGERANYL PYROPHOSPHATE SYNTHASE"/>
    <property type="match status" value="1"/>
</dbReference>
<dbReference type="eggNOG" id="KOG0776">
    <property type="taxonomic scope" value="Eukaryota"/>
</dbReference>
<keyword evidence="3 7" id="KW-0808">Transferase</keyword>
<evidence type="ECO:0000256" key="2">
    <source>
        <dbReference type="ARBA" id="ARBA00006706"/>
    </source>
</evidence>
<dbReference type="PROSITE" id="PS00723">
    <property type="entry name" value="POLYPRENYL_SYNTHASE_1"/>
    <property type="match status" value="1"/>
</dbReference>
<dbReference type="InterPro" id="IPR000092">
    <property type="entry name" value="Polyprenyl_synt"/>
</dbReference>
<dbReference type="InterPro" id="IPR008949">
    <property type="entry name" value="Isoprenoid_synthase_dom_sf"/>
</dbReference>
<dbReference type="GO" id="GO:0046872">
    <property type="term" value="F:metal ion binding"/>
    <property type="evidence" value="ECO:0007669"/>
    <property type="project" value="UniProtKB-KW"/>
</dbReference>
<dbReference type="SFLD" id="SFLDS00005">
    <property type="entry name" value="Isoprenoid_Synthase_Type_I"/>
    <property type="match status" value="1"/>
</dbReference>
<dbReference type="GO" id="GO:1990234">
    <property type="term" value="C:transferase complex"/>
    <property type="evidence" value="ECO:0007669"/>
    <property type="project" value="TreeGrafter"/>
</dbReference>
<name>A0A024U4S8_9STRA</name>